<keyword evidence="1" id="KW-0175">Coiled coil</keyword>
<proteinExistence type="predicted"/>
<dbReference type="EMBL" id="DTPE01000158">
    <property type="protein sequence ID" value="HGE75212.1"/>
    <property type="molecule type" value="Genomic_DNA"/>
</dbReference>
<name>A0A7V3VSK8_9BACT</name>
<reference evidence="2" key="1">
    <citation type="journal article" date="2020" name="mSystems">
        <title>Genome- and Community-Level Interaction Insights into Carbon Utilization and Element Cycling Functions of Hydrothermarchaeota in Hydrothermal Sediment.</title>
        <authorList>
            <person name="Zhou Z."/>
            <person name="Liu Y."/>
            <person name="Xu W."/>
            <person name="Pan J."/>
            <person name="Luo Z.H."/>
            <person name="Li M."/>
        </authorList>
    </citation>
    <scope>NUCLEOTIDE SEQUENCE [LARGE SCALE GENOMIC DNA]</scope>
    <source>
        <strain evidence="2">SpSt-966</strain>
    </source>
</reference>
<evidence type="ECO:0000256" key="1">
    <source>
        <dbReference type="SAM" id="Coils"/>
    </source>
</evidence>
<sequence length="290" mass="33788">MADITYSVKIDEELKEKITAAIKNAGTTGKEFFSKLLEVYDQNSQGEVHVKELAELDGHLSRIRSIYSGLVEDAKLEVEKIKSDFQKLLDEKGKEVDEIKEKVKTLEDTSASLNETNEKFVKEREACAKKIEEFEEKDQTNTELIKEYREKIRTLESTIHSYDKMKEEDELLRKQIEDLKVTVNSLSMEKIELSAQITQLKAEIDRLTLETNQKIENLSVRANMEKQTELMKEKQDCQERIRLLTDEQRKQFEEYNSTIKKLYAQIDEMRDTMMKLRINNSGNSNKNGDA</sequence>
<organism evidence="2">
    <name type="scientific">Mesoaciditoga lauensis</name>
    <dbReference type="NCBI Taxonomy" id="1495039"/>
    <lineage>
        <taxon>Bacteria</taxon>
        <taxon>Thermotogati</taxon>
        <taxon>Thermotogota</taxon>
        <taxon>Thermotogae</taxon>
        <taxon>Mesoaciditogales</taxon>
        <taxon>Mesoaciditogaceae</taxon>
        <taxon>Mesoaciditoga</taxon>
    </lineage>
</organism>
<protein>
    <submittedName>
        <fullName evidence="2">Uncharacterized protein</fullName>
    </submittedName>
</protein>
<feature type="coiled-coil region" evidence="1">
    <location>
        <begin position="71"/>
        <end position="279"/>
    </location>
</feature>
<dbReference type="AlphaFoldDB" id="A0A7V3VSK8"/>
<accession>A0A7V3VSK8</accession>
<gene>
    <name evidence="2" type="ORF">ENX73_03710</name>
</gene>
<comment type="caution">
    <text evidence="2">The sequence shown here is derived from an EMBL/GenBank/DDBJ whole genome shotgun (WGS) entry which is preliminary data.</text>
</comment>
<evidence type="ECO:0000313" key="2">
    <source>
        <dbReference type="EMBL" id="HGE75212.1"/>
    </source>
</evidence>